<name>A0ACC1N9P5_9HYPO</name>
<evidence type="ECO:0000313" key="2">
    <source>
        <dbReference type="Proteomes" id="UP001143910"/>
    </source>
</evidence>
<reference evidence="1" key="1">
    <citation type="submission" date="2022-08" db="EMBL/GenBank/DDBJ databases">
        <title>Genome Sequence of Lecanicillium fungicola.</title>
        <authorList>
            <person name="Buettner E."/>
        </authorList>
    </citation>
    <scope>NUCLEOTIDE SEQUENCE</scope>
    <source>
        <strain evidence="1">Babe33</strain>
    </source>
</reference>
<dbReference type="EMBL" id="JANJQO010000720">
    <property type="protein sequence ID" value="KAJ2975336.1"/>
    <property type="molecule type" value="Genomic_DNA"/>
</dbReference>
<comment type="caution">
    <text evidence="1">The sequence shown here is derived from an EMBL/GenBank/DDBJ whole genome shotgun (WGS) entry which is preliminary data.</text>
</comment>
<gene>
    <name evidence="1" type="ORF">NQ176_g5575</name>
</gene>
<proteinExistence type="predicted"/>
<accession>A0ACC1N9P5</accession>
<protein>
    <submittedName>
        <fullName evidence="1">Uncharacterized protein</fullName>
    </submittedName>
</protein>
<evidence type="ECO:0000313" key="1">
    <source>
        <dbReference type="EMBL" id="KAJ2975336.1"/>
    </source>
</evidence>
<keyword evidence="2" id="KW-1185">Reference proteome</keyword>
<dbReference type="Proteomes" id="UP001143910">
    <property type="component" value="Unassembled WGS sequence"/>
</dbReference>
<organism evidence="1 2">
    <name type="scientific">Zarea fungicola</name>
    <dbReference type="NCBI Taxonomy" id="93591"/>
    <lineage>
        <taxon>Eukaryota</taxon>
        <taxon>Fungi</taxon>
        <taxon>Dikarya</taxon>
        <taxon>Ascomycota</taxon>
        <taxon>Pezizomycotina</taxon>
        <taxon>Sordariomycetes</taxon>
        <taxon>Hypocreomycetidae</taxon>
        <taxon>Hypocreales</taxon>
        <taxon>Cordycipitaceae</taxon>
        <taxon>Zarea</taxon>
    </lineage>
</organism>
<sequence length="331" mass="35289">MLLKTFLIASVASCATARVSLAGINIAGFEFGCDNHDAFYTQSRVTPPLRSPAQPGHADGVGQMQHFVTDDGMNVFRLPVCWQYLVDSKLGGPLDKVNFGRYDQLVQACLETGAHCIIDIHNYARWEGSVIGQSDNVTNQDFASIWSHLGAEYATSSRIIFGIMNEPHNLDINAWAASAQAAVTAIRTAGATSQLVLLSGTVYDSLGAFISDGSATALSAYLDSDTTGKSAECASNGIDNLKKLTAWLRQNNRKALLTETGGGSTSSCYNDVCAELDWINNNAADVIIGWVGWAAGAFSTSYPLSETPTQDSNGVWNDTGIVANCIAGKFH</sequence>